<dbReference type="Pfam" id="PF04011">
    <property type="entry name" value="LemA"/>
    <property type="match status" value="1"/>
</dbReference>
<name>A0A9D1K1Y3_9FIRM</name>
<dbReference type="InterPro" id="IPR007156">
    <property type="entry name" value="MamQ_LemA"/>
</dbReference>
<evidence type="ECO:0000256" key="6">
    <source>
        <dbReference type="SAM" id="Phobius"/>
    </source>
</evidence>
<evidence type="ECO:0000256" key="3">
    <source>
        <dbReference type="ARBA" id="ARBA00022692"/>
    </source>
</evidence>
<organism evidence="7 8">
    <name type="scientific">Candidatus Caccousia stercoris</name>
    <dbReference type="NCBI Taxonomy" id="2840723"/>
    <lineage>
        <taxon>Bacteria</taxon>
        <taxon>Bacillati</taxon>
        <taxon>Bacillota</taxon>
        <taxon>Clostridia</taxon>
        <taxon>Eubacteriales</taxon>
        <taxon>Oscillospiraceae</taxon>
        <taxon>Oscillospiraceae incertae sedis</taxon>
        <taxon>Candidatus Caccousia</taxon>
    </lineage>
</organism>
<keyword evidence="5 6" id="KW-0472">Membrane</keyword>
<keyword evidence="3 6" id="KW-0812">Transmembrane</keyword>
<sequence length="192" mass="22052">MPTAILTTVIVLVAVILLIVVGTIIWFISSHNKLVKLSARVDNSWAQIDVQLKQRFDLIPNLLETVKGFAAHEKSLLEDVTKWRSAAMNAGNRQETIQSNERLGQAVSNLLVSVERYPEVRSNTNFLELQSTLSELEKKIAISRQFYNDTVMRYNETIRQMPTSLVASMFHFETKEYFQVYDNERSVPQVKF</sequence>
<proteinExistence type="inferred from homology"/>
<dbReference type="EMBL" id="DVJM01000152">
    <property type="protein sequence ID" value="HIS79194.1"/>
    <property type="molecule type" value="Genomic_DNA"/>
</dbReference>
<comment type="caution">
    <text evidence="7">The sequence shown here is derived from an EMBL/GenBank/DDBJ whole genome shotgun (WGS) entry which is preliminary data.</text>
</comment>
<dbReference type="PANTHER" id="PTHR34478">
    <property type="entry name" value="PROTEIN LEMA"/>
    <property type="match status" value="1"/>
</dbReference>
<reference evidence="7" key="2">
    <citation type="journal article" date="2021" name="PeerJ">
        <title>Extensive microbial diversity within the chicken gut microbiome revealed by metagenomics and culture.</title>
        <authorList>
            <person name="Gilroy R."/>
            <person name="Ravi A."/>
            <person name="Getino M."/>
            <person name="Pursley I."/>
            <person name="Horton D.L."/>
            <person name="Alikhan N.F."/>
            <person name="Baker D."/>
            <person name="Gharbi K."/>
            <person name="Hall N."/>
            <person name="Watson M."/>
            <person name="Adriaenssens E.M."/>
            <person name="Foster-Nyarko E."/>
            <person name="Jarju S."/>
            <person name="Secka A."/>
            <person name="Antonio M."/>
            <person name="Oren A."/>
            <person name="Chaudhuri R.R."/>
            <person name="La Ragione R."/>
            <person name="Hildebrand F."/>
            <person name="Pallen M.J."/>
        </authorList>
    </citation>
    <scope>NUCLEOTIDE SEQUENCE</scope>
    <source>
        <strain evidence="7">6086</strain>
    </source>
</reference>
<evidence type="ECO:0000256" key="1">
    <source>
        <dbReference type="ARBA" id="ARBA00004167"/>
    </source>
</evidence>
<comment type="similarity">
    <text evidence="2">Belongs to the LemA family.</text>
</comment>
<evidence type="ECO:0000256" key="4">
    <source>
        <dbReference type="ARBA" id="ARBA00022989"/>
    </source>
</evidence>
<dbReference type="SUPFAM" id="SSF140478">
    <property type="entry name" value="LemA-like"/>
    <property type="match status" value="1"/>
</dbReference>
<evidence type="ECO:0000256" key="2">
    <source>
        <dbReference type="ARBA" id="ARBA00008854"/>
    </source>
</evidence>
<dbReference type="Gene3D" id="1.20.1440.20">
    <property type="entry name" value="LemA-like domain"/>
    <property type="match status" value="1"/>
</dbReference>
<dbReference type="PANTHER" id="PTHR34478:SF2">
    <property type="entry name" value="MEMBRANE PROTEIN"/>
    <property type="match status" value="1"/>
</dbReference>
<reference evidence="7" key="1">
    <citation type="submission" date="2020-10" db="EMBL/GenBank/DDBJ databases">
        <authorList>
            <person name="Gilroy R."/>
        </authorList>
    </citation>
    <scope>NUCLEOTIDE SEQUENCE</scope>
    <source>
        <strain evidence="7">6086</strain>
    </source>
</reference>
<evidence type="ECO:0000313" key="7">
    <source>
        <dbReference type="EMBL" id="HIS79194.1"/>
    </source>
</evidence>
<feature type="transmembrane region" description="Helical" evidence="6">
    <location>
        <begin position="6"/>
        <end position="28"/>
    </location>
</feature>
<gene>
    <name evidence="7" type="ORF">IAD03_07460</name>
</gene>
<protein>
    <submittedName>
        <fullName evidence="7">LemA family protein</fullName>
    </submittedName>
</protein>
<keyword evidence="4 6" id="KW-1133">Transmembrane helix</keyword>
<dbReference type="GO" id="GO:0016020">
    <property type="term" value="C:membrane"/>
    <property type="evidence" value="ECO:0007669"/>
    <property type="project" value="UniProtKB-SubCell"/>
</dbReference>
<evidence type="ECO:0000313" key="8">
    <source>
        <dbReference type="Proteomes" id="UP000824141"/>
    </source>
</evidence>
<evidence type="ECO:0000256" key="5">
    <source>
        <dbReference type="ARBA" id="ARBA00023136"/>
    </source>
</evidence>
<dbReference type="InterPro" id="IPR023353">
    <property type="entry name" value="LemA-like_dom_sf"/>
</dbReference>
<dbReference type="Proteomes" id="UP000824141">
    <property type="component" value="Unassembled WGS sequence"/>
</dbReference>
<dbReference type="AlphaFoldDB" id="A0A9D1K1Y3"/>
<comment type="subcellular location">
    <subcellularLocation>
        <location evidence="1">Membrane</location>
        <topology evidence="1">Single-pass membrane protein</topology>
    </subcellularLocation>
</comment>
<accession>A0A9D1K1Y3</accession>